<gene>
    <name evidence="4" type="ORF">CVS27_11660</name>
</gene>
<evidence type="ECO:0000256" key="3">
    <source>
        <dbReference type="SAM" id="SignalP"/>
    </source>
</evidence>
<keyword evidence="3" id="KW-0732">Signal</keyword>
<dbReference type="RefSeq" id="WP_103466018.1">
    <property type="nucleotide sequence ID" value="NZ_PPXB01000024.1"/>
</dbReference>
<evidence type="ECO:0000313" key="5">
    <source>
        <dbReference type="Proteomes" id="UP000237061"/>
    </source>
</evidence>
<evidence type="ECO:0000313" key="4">
    <source>
        <dbReference type="EMBL" id="POH73175.1"/>
    </source>
</evidence>
<name>A0A2S3ZV91_ARTGL</name>
<dbReference type="CDD" id="cd05829">
    <property type="entry name" value="Sortase_F"/>
    <property type="match status" value="1"/>
</dbReference>
<dbReference type="OrthoDB" id="525039at2"/>
<evidence type="ECO:0000256" key="2">
    <source>
        <dbReference type="SAM" id="MobiDB-lite"/>
    </source>
</evidence>
<sequence>MNPGHRRGPLASAVAGILLLLTVAGCGAGNNGTPDDSSPTSASASSPVSPGMSAAPTPATATPPPVAAVASPPAQQLSPVMNASAPVTLTIASIGVRTDLLHLGLRENGSLEVPEDTGDGAPASWYNGSPTPGERGPSVMLGHVNAFGGNTGVFADLRKLKNGDEINVSRTDGSIAVFIVDRGALYSKNEFPTLEVYGNTKFAELRLVTCDGYDPATGLFDDNYVIYAKLKT</sequence>
<dbReference type="PROSITE" id="PS51257">
    <property type="entry name" value="PROKAR_LIPOPROTEIN"/>
    <property type="match status" value="1"/>
</dbReference>
<dbReference type="SUPFAM" id="SSF63817">
    <property type="entry name" value="Sortase"/>
    <property type="match status" value="1"/>
</dbReference>
<dbReference type="AlphaFoldDB" id="A0A2S3ZV91"/>
<dbReference type="Gene3D" id="2.40.260.10">
    <property type="entry name" value="Sortase"/>
    <property type="match status" value="1"/>
</dbReference>
<organism evidence="4 5">
    <name type="scientific">Arthrobacter glacialis</name>
    <dbReference type="NCBI Taxonomy" id="1664"/>
    <lineage>
        <taxon>Bacteria</taxon>
        <taxon>Bacillati</taxon>
        <taxon>Actinomycetota</taxon>
        <taxon>Actinomycetes</taxon>
        <taxon>Micrococcales</taxon>
        <taxon>Micrococcaceae</taxon>
        <taxon>Arthrobacter</taxon>
    </lineage>
</organism>
<feature type="region of interest" description="Disordered" evidence="2">
    <location>
        <begin position="30"/>
        <end position="71"/>
    </location>
</feature>
<dbReference type="Proteomes" id="UP000237061">
    <property type="component" value="Unassembled WGS sequence"/>
</dbReference>
<proteinExistence type="predicted"/>
<keyword evidence="5" id="KW-1185">Reference proteome</keyword>
<dbReference type="Pfam" id="PF04203">
    <property type="entry name" value="Sortase"/>
    <property type="match status" value="1"/>
</dbReference>
<keyword evidence="1" id="KW-0378">Hydrolase</keyword>
<accession>A0A2S3ZV91</accession>
<feature type="signal peptide" evidence="3">
    <location>
        <begin position="1"/>
        <end position="28"/>
    </location>
</feature>
<dbReference type="InterPro" id="IPR005754">
    <property type="entry name" value="Sortase"/>
</dbReference>
<evidence type="ECO:0000256" key="1">
    <source>
        <dbReference type="ARBA" id="ARBA00022801"/>
    </source>
</evidence>
<protein>
    <submittedName>
        <fullName evidence="4">Class F sortase</fullName>
    </submittedName>
</protein>
<reference evidence="4 5" key="1">
    <citation type="submission" date="2018-01" db="EMBL/GenBank/DDBJ databases">
        <title>Arthrobacter sp. nov., from glaciers in China.</title>
        <authorList>
            <person name="Liu Q."/>
            <person name="Xin Y.-H."/>
        </authorList>
    </citation>
    <scope>NUCLEOTIDE SEQUENCE [LARGE SCALE GENOMIC DNA]</scope>
    <source>
        <strain evidence="4 5">HLT2-12-2</strain>
    </source>
</reference>
<dbReference type="GO" id="GO:0016787">
    <property type="term" value="F:hydrolase activity"/>
    <property type="evidence" value="ECO:0007669"/>
    <property type="project" value="UniProtKB-KW"/>
</dbReference>
<comment type="caution">
    <text evidence="4">The sequence shown here is derived from an EMBL/GenBank/DDBJ whole genome shotgun (WGS) entry which is preliminary data.</text>
</comment>
<dbReference type="InterPro" id="IPR023365">
    <property type="entry name" value="Sortase_dom-sf"/>
</dbReference>
<dbReference type="InterPro" id="IPR042001">
    <property type="entry name" value="Sortase_F"/>
</dbReference>
<dbReference type="EMBL" id="PPXC01000008">
    <property type="protein sequence ID" value="POH73175.1"/>
    <property type="molecule type" value="Genomic_DNA"/>
</dbReference>
<feature type="chain" id="PRO_5039234347" evidence="3">
    <location>
        <begin position="29"/>
        <end position="232"/>
    </location>
</feature>
<feature type="compositionally biased region" description="Low complexity" evidence="2">
    <location>
        <begin position="37"/>
        <end position="60"/>
    </location>
</feature>